<dbReference type="PROSITE" id="PS00086">
    <property type="entry name" value="CYTOCHROME_P450"/>
    <property type="match status" value="1"/>
</dbReference>
<keyword evidence="12" id="KW-1185">Reference proteome</keyword>
<accession>A0A0L0NGX2</accession>
<keyword evidence="10" id="KW-0472">Membrane</keyword>
<evidence type="ECO:0000256" key="8">
    <source>
        <dbReference type="PIRSR" id="PIRSR602403-1"/>
    </source>
</evidence>
<feature type="transmembrane region" description="Helical" evidence="10">
    <location>
        <begin position="12"/>
        <end position="35"/>
    </location>
</feature>
<dbReference type="GO" id="GO:0005506">
    <property type="term" value="F:iron ion binding"/>
    <property type="evidence" value="ECO:0007669"/>
    <property type="project" value="InterPro"/>
</dbReference>
<evidence type="ECO:0000256" key="1">
    <source>
        <dbReference type="ARBA" id="ARBA00001971"/>
    </source>
</evidence>
<dbReference type="AlphaFoldDB" id="A0A0L0NGX2"/>
<dbReference type="GO" id="GO:0020037">
    <property type="term" value="F:heme binding"/>
    <property type="evidence" value="ECO:0007669"/>
    <property type="project" value="InterPro"/>
</dbReference>
<protein>
    <submittedName>
        <fullName evidence="11">Trichodiene oxygenase</fullName>
    </submittedName>
</protein>
<organism evidence="11 12">
    <name type="scientific">Tolypocladium ophioglossoides (strain CBS 100239)</name>
    <name type="common">Snaketongue truffleclub</name>
    <name type="synonym">Elaphocordyceps ophioglossoides</name>
    <dbReference type="NCBI Taxonomy" id="1163406"/>
    <lineage>
        <taxon>Eukaryota</taxon>
        <taxon>Fungi</taxon>
        <taxon>Dikarya</taxon>
        <taxon>Ascomycota</taxon>
        <taxon>Pezizomycotina</taxon>
        <taxon>Sordariomycetes</taxon>
        <taxon>Hypocreomycetidae</taxon>
        <taxon>Hypocreales</taxon>
        <taxon>Ophiocordycipitaceae</taxon>
        <taxon>Tolypocladium</taxon>
    </lineage>
</organism>
<dbReference type="GO" id="GO:0004497">
    <property type="term" value="F:monooxygenase activity"/>
    <property type="evidence" value="ECO:0007669"/>
    <property type="project" value="UniProtKB-KW"/>
</dbReference>
<evidence type="ECO:0000256" key="2">
    <source>
        <dbReference type="ARBA" id="ARBA00010617"/>
    </source>
</evidence>
<gene>
    <name evidence="11" type="ORF">TOPH_01952</name>
</gene>
<comment type="similarity">
    <text evidence="2 9">Belongs to the cytochrome P450 family.</text>
</comment>
<dbReference type="PANTHER" id="PTHR24305">
    <property type="entry name" value="CYTOCHROME P450"/>
    <property type="match status" value="1"/>
</dbReference>
<dbReference type="InterPro" id="IPR002403">
    <property type="entry name" value="Cyt_P450_E_grp-IV"/>
</dbReference>
<keyword evidence="3 8" id="KW-0349">Heme</keyword>
<dbReference type="PANTHER" id="PTHR24305:SF157">
    <property type="entry name" value="N-ACETYLTRYPTOPHAN 6-HYDROXYLASE IVOC-RELATED"/>
    <property type="match status" value="1"/>
</dbReference>
<evidence type="ECO:0000256" key="4">
    <source>
        <dbReference type="ARBA" id="ARBA00022723"/>
    </source>
</evidence>
<dbReference type="InterPro" id="IPR001128">
    <property type="entry name" value="Cyt_P450"/>
</dbReference>
<dbReference type="Pfam" id="PF00067">
    <property type="entry name" value="p450"/>
    <property type="match status" value="1"/>
</dbReference>
<evidence type="ECO:0000256" key="3">
    <source>
        <dbReference type="ARBA" id="ARBA00022617"/>
    </source>
</evidence>
<evidence type="ECO:0000313" key="11">
    <source>
        <dbReference type="EMBL" id="KND93382.1"/>
    </source>
</evidence>
<keyword evidence="4 8" id="KW-0479">Metal-binding</keyword>
<dbReference type="CDD" id="cd11062">
    <property type="entry name" value="CYP58-like"/>
    <property type="match status" value="1"/>
</dbReference>
<dbReference type="PRINTS" id="PR00465">
    <property type="entry name" value="EP450IV"/>
</dbReference>
<dbReference type="OrthoDB" id="3945418at2759"/>
<proteinExistence type="inferred from homology"/>
<dbReference type="Proteomes" id="UP000036947">
    <property type="component" value="Unassembled WGS sequence"/>
</dbReference>
<keyword evidence="5 9" id="KW-0560">Oxidoreductase</keyword>
<evidence type="ECO:0000256" key="7">
    <source>
        <dbReference type="ARBA" id="ARBA00023033"/>
    </source>
</evidence>
<evidence type="ECO:0000256" key="5">
    <source>
        <dbReference type="ARBA" id="ARBA00023002"/>
    </source>
</evidence>
<evidence type="ECO:0000256" key="9">
    <source>
        <dbReference type="RuleBase" id="RU000461"/>
    </source>
</evidence>
<dbReference type="InterPro" id="IPR036396">
    <property type="entry name" value="Cyt_P450_sf"/>
</dbReference>
<comment type="cofactor">
    <cofactor evidence="1 8">
        <name>heme</name>
        <dbReference type="ChEBI" id="CHEBI:30413"/>
    </cofactor>
</comment>
<dbReference type="InterPro" id="IPR017972">
    <property type="entry name" value="Cyt_P450_CS"/>
</dbReference>
<evidence type="ECO:0000313" key="12">
    <source>
        <dbReference type="Proteomes" id="UP000036947"/>
    </source>
</evidence>
<comment type="caution">
    <text evidence="11">The sequence shown here is derived from an EMBL/GenBank/DDBJ whole genome shotgun (WGS) entry which is preliminary data.</text>
</comment>
<keyword evidence="10" id="KW-1133">Transmembrane helix</keyword>
<dbReference type="GO" id="GO:0016705">
    <property type="term" value="F:oxidoreductase activity, acting on paired donors, with incorporation or reduction of molecular oxygen"/>
    <property type="evidence" value="ECO:0007669"/>
    <property type="project" value="InterPro"/>
</dbReference>
<reference evidence="11 12" key="1">
    <citation type="journal article" date="2015" name="BMC Genomics">
        <title>The genome of the truffle-parasite Tolypocladium ophioglossoides and the evolution of antifungal peptaibiotics.</title>
        <authorList>
            <person name="Quandt C.A."/>
            <person name="Bushley K.E."/>
            <person name="Spatafora J.W."/>
        </authorList>
    </citation>
    <scope>NUCLEOTIDE SEQUENCE [LARGE SCALE GENOMIC DNA]</scope>
    <source>
        <strain evidence="11 12">CBS 100239</strain>
    </source>
</reference>
<keyword evidence="7 9" id="KW-0503">Monooxygenase</keyword>
<keyword evidence="6 8" id="KW-0408">Iron</keyword>
<dbReference type="EMBL" id="LFRF01000003">
    <property type="protein sequence ID" value="KND93382.1"/>
    <property type="molecule type" value="Genomic_DNA"/>
</dbReference>
<sequence>METYLPEDAGLRAVVAVLGVSAFYVLSLVIHRLFFSPIARFPGPKLAAVTSWYELYYDVVKKGKYLFEIEKMHDKYGPIVRINPYELSIRDPEYYDELYVAGSVRPTDRYEGFVSGVVDFQGSHLATIGHDLHRRRRKPLDPYFSRNGVTRLEPMVAELCEKLITRRFESFKGTGKVVRLDHAFTAFSGDVISRICIHDPPNFVDDPEFSPGWFDLFHSGIVSLPLFMTLPWLIHFVRLIPDRILISLDPRSQTFNKFKLMCEGHIEVVKREKAALGSKDAPTGARLTLFRHLVNSDLPESELTDERLSRESQVLIGSGTITTAGTLGFICYYIMANPAIRKRLEEELKGVMEGYPEKKPTWAQLEKVEYLQALIKEGLRLSYGTMHRRSRVSPKQPLQFKQWVIPAGVPVGMSAYFQHRDPRIFPGPLEFIPERWLKNVTPEMKNNFIPFSKGSRYCLGMNLAYCEINFILSALFRPGGADFDLYNTDESDVKPVHDLIVPLPKLDTKGVRVIFY</sequence>
<feature type="binding site" description="axial binding residue" evidence="8">
    <location>
        <position position="458"/>
    </location>
    <ligand>
        <name>heme</name>
        <dbReference type="ChEBI" id="CHEBI:30413"/>
    </ligand>
    <ligandPart>
        <name>Fe</name>
        <dbReference type="ChEBI" id="CHEBI:18248"/>
    </ligandPart>
</feature>
<dbReference type="PRINTS" id="PR00385">
    <property type="entry name" value="P450"/>
</dbReference>
<name>A0A0L0NGX2_TOLOC</name>
<dbReference type="Gene3D" id="1.10.630.10">
    <property type="entry name" value="Cytochrome P450"/>
    <property type="match status" value="1"/>
</dbReference>
<dbReference type="SUPFAM" id="SSF48264">
    <property type="entry name" value="Cytochrome P450"/>
    <property type="match status" value="1"/>
</dbReference>
<dbReference type="InterPro" id="IPR050121">
    <property type="entry name" value="Cytochrome_P450_monoxygenase"/>
</dbReference>
<keyword evidence="10" id="KW-0812">Transmembrane</keyword>
<evidence type="ECO:0000256" key="10">
    <source>
        <dbReference type="SAM" id="Phobius"/>
    </source>
</evidence>
<evidence type="ECO:0000256" key="6">
    <source>
        <dbReference type="ARBA" id="ARBA00023004"/>
    </source>
</evidence>
<dbReference type="STRING" id="1163406.A0A0L0NGX2"/>